<protein>
    <submittedName>
        <fullName evidence="2">Uncharacterized protein</fullName>
    </submittedName>
</protein>
<accession>D1BIZ1</accession>
<feature type="compositionally biased region" description="Polar residues" evidence="1">
    <location>
        <begin position="1"/>
        <end position="16"/>
    </location>
</feature>
<dbReference type="KEGG" id="ske:Sked_02130"/>
<feature type="region of interest" description="Disordered" evidence="1">
    <location>
        <begin position="1"/>
        <end position="23"/>
    </location>
</feature>
<sequence>MGQSSAYALVGNPQQGSRTASARTRLTAATALPEQHPVHVASSATQDPSVRDPIARWCQRHQWLALPTLAGSPAGVSG</sequence>
<proteinExistence type="predicted"/>
<keyword evidence="3" id="KW-1185">Reference proteome</keyword>
<dbReference type="HOGENOM" id="CLU_2620009_0_0_11"/>
<reference evidence="2 3" key="1">
    <citation type="journal article" date="2009" name="Stand. Genomic Sci.">
        <title>Complete genome sequence of Sanguibacter keddieii type strain (ST-74).</title>
        <authorList>
            <person name="Ivanova N."/>
            <person name="Sikorski J."/>
            <person name="Sims D."/>
            <person name="Brettin T."/>
            <person name="Detter J.C."/>
            <person name="Han C."/>
            <person name="Lapidus A."/>
            <person name="Copeland A."/>
            <person name="Glavina Del Rio T."/>
            <person name="Nolan M."/>
            <person name="Chen F."/>
            <person name="Lucas S."/>
            <person name="Tice H."/>
            <person name="Cheng J.F."/>
            <person name="Bruce D."/>
            <person name="Goodwin L."/>
            <person name="Pitluck S."/>
            <person name="Pati A."/>
            <person name="Mavromatis K."/>
            <person name="Chen A."/>
            <person name="Palaniappan K."/>
            <person name="D'haeseleer P."/>
            <person name="Chain P."/>
            <person name="Bristow J."/>
            <person name="Eisen J.A."/>
            <person name="Markowitz V."/>
            <person name="Hugenholtz P."/>
            <person name="Goker M."/>
            <person name="Pukall R."/>
            <person name="Klenk H.P."/>
            <person name="Kyrpides N.C."/>
        </authorList>
    </citation>
    <scope>NUCLEOTIDE SEQUENCE [LARGE SCALE GENOMIC DNA]</scope>
    <source>
        <strain evidence="3">ATCC 51767 / DSM 10542 / NCFB 3025 / ST-74</strain>
    </source>
</reference>
<gene>
    <name evidence="2" type="ordered locus">Sked_02130</name>
</gene>
<evidence type="ECO:0000256" key="1">
    <source>
        <dbReference type="SAM" id="MobiDB-lite"/>
    </source>
</evidence>
<evidence type="ECO:0000313" key="3">
    <source>
        <dbReference type="Proteomes" id="UP000000322"/>
    </source>
</evidence>
<evidence type="ECO:0000313" key="2">
    <source>
        <dbReference type="EMBL" id="ACZ20183.1"/>
    </source>
</evidence>
<name>D1BIZ1_SANKS</name>
<dbReference type="Proteomes" id="UP000000322">
    <property type="component" value="Chromosome"/>
</dbReference>
<dbReference type="AlphaFoldDB" id="D1BIZ1"/>
<dbReference type="STRING" id="446469.Sked_02130"/>
<dbReference type="EMBL" id="CP001819">
    <property type="protein sequence ID" value="ACZ20183.1"/>
    <property type="molecule type" value="Genomic_DNA"/>
</dbReference>
<organism evidence="2 3">
    <name type="scientific">Sanguibacter keddieii (strain ATCC 51767 / DSM 10542 / NCFB 3025 / ST-74)</name>
    <dbReference type="NCBI Taxonomy" id="446469"/>
    <lineage>
        <taxon>Bacteria</taxon>
        <taxon>Bacillati</taxon>
        <taxon>Actinomycetota</taxon>
        <taxon>Actinomycetes</taxon>
        <taxon>Micrococcales</taxon>
        <taxon>Sanguibacteraceae</taxon>
        <taxon>Sanguibacter</taxon>
    </lineage>
</organism>